<comment type="caution">
    <text evidence="1">The sequence shown here is derived from an EMBL/GenBank/DDBJ whole genome shotgun (WGS) entry which is preliminary data.</text>
</comment>
<gene>
    <name evidence="1" type="ORF">KTU01_14450</name>
</gene>
<evidence type="ECO:0000313" key="1">
    <source>
        <dbReference type="EMBL" id="GEO95322.1"/>
    </source>
</evidence>
<sequence length="223" mass="24618">MSGERSARVPYVLHFESRTVVLGEPAHLEELDALLRGAGVATRPTYWHGMQRDDPGAALNSVGTDLTAEHFWDRVDAGAFAAARWPVDLDGPLYLPAPPWWLQRARAWEYDPVAPALGAAEPGGWLRVPGWAGTENNDAGGPVGLLQLTDPASFWVLASDADLTEVAATAKELSRFRQGFDRLTAYFDPDDRIGCLRLPLICREPLEDELLARGTDIEPRFWE</sequence>
<dbReference type="RefSeq" id="WP_147017525.1">
    <property type="nucleotide sequence ID" value="NZ_BJZS01000036.1"/>
</dbReference>
<dbReference type="AlphaFoldDB" id="A0A512ICB2"/>
<protein>
    <submittedName>
        <fullName evidence="1">Uncharacterized protein</fullName>
    </submittedName>
</protein>
<keyword evidence="2" id="KW-1185">Reference proteome</keyword>
<name>A0A512ICB2_9MICC</name>
<evidence type="ECO:0000313" key="2">
    <source>
        <dbReference type="Proteomes" id="UP000321103"/>
    </source>
</evidence>
<dbReference type="EMBL" id="BJZS01000036">
    <property type="protein sequence ID" value="GEO95322.1"/>
    <property type="molecule type" value="Genomic_DNA"/>
</dbReference>
<reference evidence="1 2" key="1">
    <citation type="submission" date="2019-07" db="EMBL/GenBank/DDBJ databases">
        <title>Whole genome shotgun sequence of Kocuria turfanensis NBRC 107627.</title>
        <authorList>
            <person name="Hosoyama A."/>
            <person name="Uohara A."/>
            <person name="Ohji S."/>
            <person name="Ichikawa N."/>
        </authorList>
    </citation>
    <scope>NUCLEOTIDE SEQUENCE [LARGE SCALE GENOMIC DNA]</scope>
    <source>
        <strain evidence="1 2">NBRC 107627</strain>
    </source>
</reference>
<organism evidence="1 2">
    <name type="scientific">Kocuria turfanensis</name>
    <dbReference type="NCBI Taxonomy" id="388357"/>
    <lineage>
        <taxon>Bacteria</taxon>
        <taxon>Bacillati</taxon>
        <taxon>Actinomycetota</taxon>
        <taxon>Actinomycetes</taxon>
        <taxon>Micrococcales</taxon>
        <taxon>Micrococcaceae</taxon>
        <taxon>Kocuria</taxon>
    </lineage>
</organism>
<accession>A0A512ICB2</accession>
<dbReference type="Proteomes" id="UP000321103">
    <property type="component" value="Unassembled WGS sequence"/>
</dbReference>
<proteinExistence type="predicted"/>